<evidence type="ECO:0000313" key="2">
    <source>
        <dbReference type="EMBL" id="AXE28302.1"/>
    </source>
</evidence>
<dbReference type="AlphaFoldDB" id="A0A344UBN1"/>
<geneLocation type="plasmid" evidence="2 3">
    <name>unnamed2</name>
</geneLocation>
<accession>A0A344UBN1</accession>
<evidence type="ECO:0008006" key="4">
    <source>
        <dbReference type="Google" id="ProtNLM"/>
    </source>
</evidence>
<organism evidence="2 3">
    <name type="scientific">Streptomyces globosus</name>
    <dbReference type="NCBI Taxonomy" id="68209"/>
    <lineage>
        <taxon>Bacteria</taxon>
        <taxon>Bacillati</taxon>
        <taxon>Actinomycetota</taxon>
        <taxon>Actinomycetes</taxon>
        <taxon>Kitasatosporales</taxon>
        <taxon>Streptomycetaceae</taxon>
        <taxon>Streptomyces</taxon>
    </lineage>
</organism>
<dbReference type="Proteomes" id="UP000252004">
    <property type="component" value="Plasmid unnamed2"/>
</dbReference>
<dbReference type="EMBL" id="CP030864">
    <property type="protein sequence ID" value="AXE28302.1"/>
    <property type="molecule type" value="Genomic_DNA"/>
</dbReference>
<feature type="region of interest" description="Disordered" evidence="1">
    <location>
        <begin position="179"/>
        <end position="199"/>
    </location>
</feature>
<dbReference type="KEGG" id="sgz:C0216_33180"/>
<keyword evidence="3" id="KW-1185">Reference proteome</keyword>
<proteinExistence type="predicted"/>
<keyword evidence="2" id="KW-0614">Plasmid</keyword>
<protein>
    <recommendedName>
        <fullName evidence="4">Twin-arginine translocation signal domain-containing protein</fullName>
    </recommendedName>
</protein>
<evidence type="ECO:0000256" key="1">
    <source>
        <dbReference type="SAM" id="MobiDB-lite"/>
    </source>
</evidence>
<dbReference type="RefSeq" id="WP_114059462.1">
    <property type="nucleotide sequence ID" value="NZ_CP030864.1"/>
</dbReference>
<evidence type="ECO:0000313" key="3">
    <source>
        <dbReference type="Proteomes" id="UP000252004"/>
    </source>
</evidence>
<gene>
    <name evidence="2" type="ORF">C0216_33180</name>
</gene>
<dbReference type="InterPro" id="IPR006311">
    <property type="entry name" value="TAT_signal"/>
</dbReference>
<reference evidence="2 3" key="1">
    <citation type="submission" date="2018-01" db="EMBL/GenBank/DDBJ databases">
        <title>Draft genome Sequence of streptomyces globosus LZH-48.</title>
        <authorList>
            <person name="Ran K."/>
            <person name="Li Z."/>
            <person name="Wei S."/>
            <person name="Dong R."/>
        </authorList>
    </citation>
    <scope>NUCLEOTIDE SEQUENCE [LARGE SCALE GENOMIC DNA]</scope>
    <source>
        <strain evidence="2 3">LZH-48</strain>
        <plasmid evidence="2 3">unnamed2</plasmid>
    </source>
</reference>
<name>A0A344UBN1_9ACTN</name>
<sequence length="249" mass="25708">MDACLWLSQALPLQIHNAGMTTFLSRRRLLGAAAAAGGIGFLGTAASARAADLPAVGQTITLGMNAFGATLVVDLPPPLPTLNFIGARTLKVTSASPGRIEYATVSAVLEAAHPLFGKITARIPEEDAIGGGVVHVDSGGGAVDSWHQNWRLTFEKCGDMPGPFSFVSAAEGRWEGRMDSFPPPASGMNTDGSPTGGAPYTSLGTIDFRLPATEAPEGDAEGPLVQPLAGSTDIYCRLQDTSINQGTMA</sequence>
<dbReference type="OrthoDB" id="5187892at2"/>
<dbReference type="PROSITE" id="PS51318">
    <property type="entry name" value="TAT"/>
    <property type="match status" value="1"/>
</dbReference>